<evidence type="ECO:0000256" key="3">
    <source>
        <dbReference type="ARBA" id="ARBA00022895"/>
    </source>
</evidence>
<protein>
    <submittedName>
        <fullName evidence="6">OB-fold nucleic acid binding domain protein</fullName>
    </submittedName>
</protein>
<evidence type="ECO:0000256" key="4">
    <source>
        <dbReference type="SAM" id="MobiDB-lite"/>
    </source>
</evidence>
<dbReference type="OrthoDB" id="77828at2759"/>
<evidence type="ECO:0000256" key="1">
    <source>
        <dbReference type="ARBA" id="ARBA00004574"/>
    </source>
</evidence>
<comment type="subcellular location">
    <subcellularLocation>
        <location evidence="1">Chromosome</location>
        <location evidence="1">Telomere</location>
    </subcellularLocation>
</comment>
<name>A0A0U1MAD0_TALIS</name>
<dbReference type="Proteomes" id="UP000054383">
    <property type="component" value="Unassembled WGS sequence"/>
</dbReference>
<dbReference type="OMA" id="FCFKASP"/>
<evidence type="ECO:0000313" key="7">
    <source>
        <dbReference type="Proteomes" id="UP000054383"/>
    </source>
</evidence>
<reference evidence="6 7" key="1">
    <citation type="submission" date="2015-04" db="EMBL/GenBank/DDBJ databases">
        <authorList>
            <person name="Syromyatnikov M.Y."/>
            <person name="Popov V.N."/>
        </authorList>
    </citation>
    <scope>NUCLEOTIDE SEQUENCE [LARGE SCALE GENOMIC DNA]</scope>
    <source>
        <strain evidence="6">WF-38-12</strain>
    </source>
</reference>
<organism evidence="6 7">
    <name type="scientific">Talaromyces islandicus</name>
    <name type="common">Penicillium islandicum</name>
    <dbReference type="NCBI Taxonomy" id="28573"/>
    <lineage>
        <taxon>Eukaryota</taxon>
        <taxon>Fungi</taxon>
        <taxon>Dikarya</taxon>
        <taxon>Ascomycota</taxon>
        <taxon>Pezizomycotina</taxon>
        <taxon>Eurotiomycetes</taxon>
        <taxon>Eurotiomycetidae</taxon>
        <taxon>Eurotiales</taxon>
        <taxon>Trichocomaceae</taxon>
        <taxon>Talaromyces</taxon>
        <taxon>Talaromyces sect. Islandici</taxon>
    </lineage>
</organism>
<evidence type="ECO:0000259" key="5">
    <source>
        <dbReference type="Pfam" id="PF10451"/>
    </source>
</evidence>
<dbReference type="AlphaFoldDB" id="A0A0U1MAD0"/>
<feature type="domain" description="CST complex subunit Stn1 N-terminal" evidence="5">
    <location>
        <begin position="60"/>
        <end position="103"/>
    </location>
</feature>
<sequence length="305" mass="35145">MAKDASSTRTSITTTHDAGDAHHPFYPAFCFPASPTHFAWVKLSIADIHRLRPKDGFEGQNVYFYNNHPIQFVCLAGVIVTRDEYERRTVLNIDDSSGANIEVIILKAAVATSTTTTTLPSPATARGDYDDDDDDDDEDNIARQTLTNVTSTARSPIDTAQLRVGAVVKIKGTLSIFRATMQVVLERFWVLHETNAEVKFWNERARFLVDVLSVPWSLTPEIVEALRRRARDEETDTVSDRRRVVEKQRRLEERERKDYKRILKRWDKEERLREKEAEWITESNKRLETRLAKEKAGNHTDKTHY</sequence>
<feature type="region of interest" description="Disordered" evidence="4">
    <location>
        <begin position="117"/>
        <end position="136"/>
    </location>
</feature>
<gene>
    <name evidence="6" type="ORF">PISL3812_08920</name>
</gene>
<proteinExistence type="predicted"/>
<keyword evidence="7" id="KW-1185">Reference proteome</keyword>
<dbReference type="Pfam" id="PF10451">
    <property type="entry name" value="Stn1"/>
    <property type="match status" value="2"/>
</dbReference>
<dbReference type="InterPro" id="IPR018856">
    <property type="entry name" value="Stn1_N"/>
</dbReference>
<accession>A0A0U1MAD0</accession>
<evidence type="ECO:0000313" key="6">
    <source>
        <dbReference type="EMBL" id="CRG91866.1"/>
    </source>
</evidence>
<dbReference type="Gene3D" id="2.40.50.140">
    <property type="entry name" value="Nucleic acid-binding proteins"/>
    <property type="match status" value="1"/>
</dbReference>
<feature type="domain" description="CST complex subunit Stn1 N-terminal" evidence="5">
    <location>
        <begin position="160"/>
        <end position="236"/>
    </location>
</feature>
<keyword evidence="3" id="KW-0779">Telomere</keyword>
<dbReference type="STRING" id="28573.A0A0U1MAD0"/>
<dbReference type="InterPro" id="IPR012340">
    <property type="entry name" value="NA-bd_OB-fold"/>
</dbReference>
<dbReference type="EMBL" id="CVMT01000010">
    <property type="protein sequence ID" value="CRG91866.1"/>
    <property type="molecule type" value="Genomic_DNA"/>
</dbReference>
<keyword evidence="2" id="KW-0158">Chromosome</keyword>
<dbReference type="SUPFAM" id="SSF50249">
    <property type="entry name" value="Nucleic acid-binding proteins"/>
    <property type="match status" value="1"/>
</dbReference>
<evidence type="ECO:0000256" key="2">
    <source>
        <dbReference type="ARBA" id="ARBA00022454"/>
    </source>
</evidence>
<dbReference type="GO" id="GO:0000781">
    <property type="term" value="C:chromosome, telomeric region"/>
    <property type="evidence" value="ECO:0007669"/>
    <property type="project" value="UniProtKB-SubCell"/>
</dbReference>